<evidence type="ECO:0000256" key="10">
    <source>
        <dbReference type="SAM" id="Coils"/>
    </source>
</evidence>
<evidence type="ECO:0000256" key="7">
    <source>
        <dbReference type="ARBA" id="ARBA00022777"/>
    </source>
</evidence>
<evidence type="ECO:0000256" key="4">
    <source>
        <dbReference type="ARBA" id="ARBA00022475"/>
    </source>
</evidence>
<keyword evidence="7 13" id="KW-0418">Kinase</keyword>
<dbReference type="SMART" id="SM00387">
    <property type="entry name" value="HATPase_c"/>
    <property type="match status" value="1"/>
</dbReference>
<dbReference type="PROSITE" id="PS50109">
    <property type="entry name" value="HIS_KIN"/>
    <property type="match status" value="1"/>
</dbReference>
<dbReference type="PANTHER" id="PTHR45453">
    <property type="entry name" value="PHOSPHATE REGULON SENSOR PROTEIN PHOR"/>
    <property type="match status" value="1"/>
</dbReference>
<keyword evidence="9 11" id="KW-0472">Membrane</keyword>
<dbReference type="Proteomes" id="UP000736583">
    <property type="component" value="Unassembled WGS sequence"/>
</dbReference>
<name>A0ABS6EZH0_9CLOT</name>
<keyword evidence="8 11" id="KW-1133">Transmembrane helix</keyword>
<feature type="transmembrane region" description="Helical" evidence="11">
    <location>
        <begin position="37"/>
        <end position="55"/>
    </location>
</feature>
<sequence length="337" mass="39274">MSFFEYIKDKIMIILLNISCLLALSIYLLLTGNNFDSVLLIGIVWILILSTYFFNEFSRRNRYFRKLNNILNNLEKRYLLAEVMKPTFRLEDKIYREIIRKSNKSVIEKINQLEDEQKDYKEYIESWIHEVKIPITSMDLICNNNKNDVMRKMSSELRRVESYVEMALFYARSEEVYKDYFIKEISLKKVVLETISKNKPYLIGNSMSISIDLDDSTIFSDEKWLSFIINQVLINAVKYKSSETGSINIFSEKIKNGVSLIIEDNGIGIKESEIGRIFDKGFTGTNGRNIAQSTGIGLYLCKKLCNKLGLEIKAESKENEYTKIIIIFPKANYLSKL</sequence>
<keyword evidence="4" id="KW-1003">Cell membrane</keyword>
<feature type="coiled-coil region" evidence="10">
    <location>
        <begin position="96"/>
        <end position="130"/>
    </location>
</feature>
<evidence type="ECO:0000256" key="8">
    <source>
        <dbReference type="ARBA" id="ARBA00022989"/>
    </source>
</evidence>
<keyword evidence="5" id="KW-0808">Transferase</keyword>
<dbReference type="GO" id="GO:0016301">
    <property type="term" value="F:kinase activity"/>
    <property type="evidence" value="ECO:0007669"/>
    <property type="project" value="UniProtKB-KW"/>
</dbReference>
<evidence type="ECO:0000313" key="13">
    <source>
        <dbReference type="EMBL" id="MBU5591621.1"/>
    </source>
</evidence>
<comment type="catalytic activity">
    <reaction evidence="1">
        <text>ATP + protein L-histidine = ADP + protein N-phospho-L-histidine.</text>
        <dbReference type="EC" id="2.7.13.3"/>
    </reaction>
</comment>
<dbReference type="InterPro" id="IPR050351">
    <property type="entry name" value="BphY/WalK/GraS-like"/>
</dbReference>
<dbReference type="EC" id="2.7.13.3" evidence="3"/>
<evidence type="ECO:0000256" key="9">
    <source>
        <dbReference type="ARBA" id="ARBA00023136"/>
    </source>
</evidence>
<gene>
    <name evidence="13" type="ORF">KQI89_07570</name>
</gene>
<dbReference type="PANTHER" id="PTHR45453:SF2">
    <property type="entry name" value="HISTIDINE KINASE"/>
    <property type="match status" value="1"/>
</dbReference>
<evidence type="ECO:0000256" key="2">
    <source>
        <dbReference type="ARBA" id="ARBA00004651"/>
    </source>
</evidence>
<protein>
    <recommendedName>
        <fullName evidence="3">histidine kinase</fullName>
        <ecNumber evidence="3">2.7.13.3</ecNumber>
    </recommendedName>
</protein>
<evidence type="ECO:0000313" key="14">
    <source>
        <dbReference type="Proteomes" id="UP000736583"/>
    </source>
</evidence>
<keyword evidence="10" id="KW-0175">Coiled coil</keyword>
<dbReference type="InterPro" id="IPR005467">
    <property type="entry name" value="His_kinase_dom"/>
</dbReference>
<keyword evidence="6 11" id="KW-0812">Transmembrane</keyword>
<evidence type="ECO:0000256" key="6">
    <source>
        <dbReference type="ARBA" id="ARBA00022692"/>
    </source>
</evidence>
<dbReference type="EMBL" id="JAHLQL010000001">
    <property type="protein sequence ID" value="MBU5591621.1"/>
    <property type="molecule type" value="Genomic_DNA"/>
</dbReference>
<dbReference type="RefSeq" id="WP_216456562.1">
    <property type="nucleotide sequence ID" value="NZ_JAHLQL010000001.1"/>
</dbReference>
<dbReference type="InterPro" id="IPR003594">
    <property type="entry name" value="HATPase_dom"/>
</dbReference>
<proteinExistence type="predicted"/>
<evidence type="ECO:0000256" key="5">
    <source>
        <dbReference type="ARBA" id="ARBA00022679"/>
    </source>
</evidence>
<evidence type="ECO:0000256" key="1">
    <source>
        <dbReference type="ARBA" id="ARBA00000085"/>
    </source>
</evidence>
<dbReference type="Pfam" id="PF02518">
    <property type="entry name" value="HATPase_c"/>
    <property type="match status" value="1"/>
</dbReference>
<reference evidence="13 14" key="1">
    <citation type="submission" date="2021-06" db="EMBL/GenBank/DDBJ databases">
        <authorList>
            <person name="Sun Q."/>
            <person name="Li D."/>
        </authorList>
    </citation>
    <scope>NUCLEOTIDE SEQUENCE [LARGE SCALE GENOMIC DNA]</scope>
    <source>
        <strain evidence="13 14">MSJ-4</strain>
    </source>
</reference>
<feature type="domain" description="Histidine kinase" evidence="12">
    <location>
        <begin position="126"/>
        <end position="332"/>
    </location>
</feature>
<organism evidence="13 14">
    <name type="scientific">Clostridium simiarum</name>
    <dbReference type="NCBI Taxonomy" id="2841506"/>
    <lineage>
        <taxon>Bacteria</taxon>
        <taxon>Bacillati</taxon>
        <taxon>Bacillota</taxon>
        <taxon>Clostridia</taxon>
        <taxon>Eubacteriales</taxon>
        <taxon>Clostridiaceae</taxon>
        <taxon>Clostridium</taxon>
    </lineage>
</organism>
<keyword evidence="14" id="KW-1185">Reference proteome</keyword>
<feature type="transmembrane region" description="Helical" evidence="11">
    <location>
        <begin position="12"/>
        <end position="31"/>
    </location>
</feature>
<evidence type="ECO:0000256" key="11">
    <source>
        <dbReference type="SAM" id="Phobius"/>
    </source>
</evidence>
<comment type="subcellular location">
    <subcellularLocation>
        <location evidence="2">Cell membrane</location>
        <topology evidence="2">Multi-pass membrane protein</topology>
    </subcellularLocation>
</comment>
<evidence type="ECO:0000256" key="3">
    <source>
        <dbReference type="ARBA" id="ARBA00012438"/>
    </source>
</evidence>
<comment type="caution">
    <text evidence="13">The sequence shown here is derived from an EMBL/GenBank/DDBJ whole genome shotgun (WGS) entry which is preliminary data.</text>
</comment>
<evidence type="ECO:0000259" key="12">
    <source>
        <dbReference type="PROSITE" id="PS50109"/>
    </source>
</evidence>
<accession>A0ABS6EZH0</accession>